<organism evidence="4 5">
    <name type="scientific">Elysia marginata</name>
    <dbReference type="NCBI Taxonomy" id="1093978"/>
    <lineage>
        <taxon>Eukaryota</taxon>
        <taxon>Metazoa</taxon>
        <taxon>Spiralia</taxon>
        <taxon>Lophotrochozoa</taxon>
        <taxon>Mollusca</taxon>
        <taxon>Gastropoda</taxon>
        <taxon>Heterobranchia</taxon>
        <taxon>Euthyneura</taxon>
        <taxon>Panpulmonata</taxon>
        <taxon>Sacoglossa</taxon>
        <taxon>Placobranchoidea</taxon>
        <taxon>Plakobranchidae</taxon>
        <taxon>Elysia</taxon>
    </lineage>
</organism>
<evidence type="ECO:0000313" key="5">
    <source>
        <dbReference type="Proteomes" id="UP000762676"/>
    </source>
</evidence>
<dbReference type="InterPro" id="IPR055469">
    <property type="entry name" value="DUF7041"/>
</dbReference>
<evidence type="ECO:0000313" key="4">
    <source>
        <dbReference type="EMBL" id="GFR68169.1"/>
    </source>
</evidence>
<dbReference type="SMART" id="SM00042">
    <property type="entry name" value="CUB"/>
    <property type="match status" value="1"/>
</dbReference>
<accession>A0AAV4F5A6</accession>
<keyword evidence="1" id="KW-1015">Disulfide bond</keyword>
<sequence length="380" mass="42770">MFVNILQKHRNRRHGLVADALLSEQEDCRNCVLLSTGRHLVIEKGYLHTFSLPHLALKEYTRLGSEGSCQSARVMRSICCSSVRSKGTYSYCVRSDKTAYSGELTYSYPRSFGYGWSDDLDSYDENLRCMVDFKSYYDGDGVRLRFKEVDLEPPEHPWDFDTCRDKIVVYDGERTSDPVLTQICGSTTPSVESSGSHLLLVFTTDSQTRGNHKGFSVVYSRIDRNRSTLRTNEPVIGTAACGHINSVSIKLPEFWTTSPEVWFARVEAQFGTKNITQDQTRYDYVVSALDVKTAEEVQDVLVTPPDADKYATLKKALIKAFGESQAQRDSELLNLNGLGDRKPTALLCKINALNDDPQTLKRALFLSNLPADVRSILARQ</sequence>
<dbReference type="Pfam" id="PF00431">
    <property type="entry name" value="CUB"/>
    <property type="match status" value="1"/>
</dbReference>
<dbReference type="PROSITE" id="PS01180">
    <property type="entry name" value="CUB"/>
    <property type="match status" value="1"/>
</dbReference>
<reference evidence="4 5" key="1">
    <citation type="journal article" date="2021" name="Elife">
        <title>Chloroplast acquisition without the gene transfer in kleptoplastic sea slugs, Plakobranchus ocellatus.</title>
        <authorList>
            <person name="Maeda T."/>
            <person name="Takahashi S."/>
            <person name="Yoshida T."/>
            <person name="Shimamura S."/>
            <person name="Takaki Y."/>
            <person name="Nagai Y."/>
            <person name="Toyoda A."/>
            <person name="Suzuki Y."/>
            <person name="Arimoto A."/>
            <person name="Ishii H."/>
            <person name="Satoh N."/>
            <person name="Nishiyama T."/>
            <person name="Hasebe M."/>
            <person name="Maruyama T."/>
            <person name="Minagawa J."/>
            <person name="Obokata J."/>
            <person name="Shigenobu S."/>
        </authorList>
    </citation>
    <scope>NUCLEOTIDE SEQUENCE [LARGE SCALE GENOMIC DNA]</scope>
</reference>
<feature type="domain" description="CUB" evidence="3">
    <location>
        <begin position="100"/>
        <end position="222"/>
    </location>
</feature>
<gene>
    <name evidence="4" type="ORF">ElyMa_000270000</name>
</gene>
<comment type="caution">
    <text evidence="2">Lacks conserved residue(s) required for the propagation of feature annotation.</text>
</comment>
<keyword evidence="5" id="KW-1185">Reference proteome</keyword>
<dbReference type="PANTHER" id="PTHR33327:SF3">
    <property type="entry name" value="RNA-DIRECTED DNA POLYMERASE"/>
    <property type="match status" value="1"/>
</dbReference>
<dbReference type="Pfam" id="PF23055">
    <property type="entry name" value="DUF7041"/>
    <property type="match status" value="1"/>
</dbReference>
<dbReference type="Gene3D" id="2.60.120.290">
    <property type="entry name" value="Spermadhesin, CUB domain"/>
    <property type="match status" value="1"/>
</dbReference>
<dbReference type="SUPFAM" id="SSF49854">
    <property type="entry name" value="Spermadhesin, CUB domain"/>
    <property type="match status" value="1"/>
</dbReference>
<dbReference type="PANTHER" id="PTHR33327">
    <property type="entry name" value="ENDONUCLEASE"/>
    <property type="match status" value="1"/>
</dbReference>
<dbReference type="EMBL" id="BMAT01000546">
    <property type="protein sequence ID" value="GFR68169.1"/>
    <property type="molecule type" value="Genomic_DNA"/>
</dbReference>
<comment type="caution">
    <text evidence="4">The sequence shown here is derived from an EMBL/GenBank/DDBJ whole genome shotgun (WGS) entry which is preliminary data.</text>
</comment>
<proteinExistence type="predicted"/>
<dbReference type="Proteomes" id="UP000762676">
    <property type="component" value="Unassembled WGS sequence"/>
</dbReference>
<dbReference type="AlphaFoldDB" id="A0AAV4F5A6"/>
<dbReference type="CDD" id="cd00041">
    <property type="entry name" value="CUB"/>
    <property type="match status" value="1"/>
</dbReference>
<name>A0AAV4F5A6_9GAST</name>
<dbReference type="InterPro" id="IPR035914">
    <property type="entry name" value="Sperma_CUB_dom_sf"/>
</dbReference>
<evidence type="ECO:0000256" key="2">
    <source>
        <dbReference type="PROSITE-ProRule" id="PRU00059"/>
    </source>
</evidence>
<evidence type="ECO:0000259" key="3">
    <source>
        <dbReference type="PROSITE" id="PS01180"/>
    </source>
</evidence>
<evidence type="ECO:0000256" key="1">
    <source>
        <dbReference type="ARBA" id="ARBA00023157"/>
    </source>
</evidence>
<dbReference type="InterPro" id="IPR000859">
    <property type="entry name" value="CUB_dom"/>
</dbReference>
<protein>
    <submittedName>
        <fullName evidence="4">Gag pol protein</fullName>
    </submittedName>
</protein>